<evidence type="ECO:0000313" key="9">
    <source>
        <dbReference type="EMBL" id="CCV64720.1"/>
    </source>
</evidence>
<keyword evidence="2 6" id="KW-0479">Metal-binding</keyword>
<dbReference type="Gene3D" id="1.10.1370.20">
    <property type="entry name" value="Oligoendopeptidase f, C-terminal domain"/>
    <property type="match status" value="1"/>
</dbReference>
<proteinExistence type="inferred from homology"/>
<dbReference type="PANTHER" id="PTHR34217">
    <property type="entry name" value="METAL-DEPENDENT CARBOXYPEPTIDASE"/>
    <property type="match status" value="1"/>
</dbReference>
<evidence type="ECO:0000259" key="8">
    <source>
        <dbReference type="Pfam" id="PF08439"/>
    </source>
</evidence>
<name>U4KQK1_ALTPJ</name>
<evidence type="ECO:0000256" key="1">
    <source>
        <dbReference type="ARBA" id="ARBA00022670"/>
    </source>
</evidence>
<dbReference type="GO" id="GO:0006508">
    <property type="term" value="P:proteolysis"/>
    <property type="evidence" value="ECO:0007669"/>
    <property type="project" value="UniProtKB-KW"/>
</dbReference>
<dbReference type="InterPro" id="IPR011977">
    <property type="entry name" value="Pept_M3B_clade3"/>
</dbReference>
<keyword evidence="5 6" id="KW-0482">Metalloprotease</keyword>
<keyword evidence="3 6" id="KW-0378">Hydrolase</keyword>
<dbReference type="InterPro" id="IPR013647">
    <property type="entry name" value="OligopepF_N_dom"/>
</dbReference>
<keyword evidence="4 6" id="KW-0862">Zinc</keyword>
<dbReference type="GO" id="GO:0004181">
    <property type="term" value="F:metallocarboxypeptidase activity"/>
    <property type="evidence" value="ECO:0007669"/>
    <property type="project" value="InterPro"/>
</dbReference>
<dbReference type="HOGENOM" id="CLU_021290_3_1_14"/>
<reference evidence="9 10" key="1">
    <citation type="journal article" date="2013" name="J. Mol. Microbiol. Biotechnol.">
        <title>Analysis of the Complete Genomes of Acholeplasma brassicae , A. palmae and A. laidlawii and Their Comparison to the Obligate Parasites from ' Candidatus Phytoplasma'.</title>
        <authorList>
            <person name="Kube M."/>
            <person name="Siewert C."/>
            <person name="Migdoll A.M."/>
            <person name="Duduk B."/>
            <person name="Holz S."/>
            <person name="Rabus R."/>
            <person name="Seemuller E."/>
            <person name="Mitrovic J."/>
            <person name="Muller I."/>
            <person name="Buttner C."/>
            <person name="Reinhardt R."/>
        </authorList>
    </citation>
    <scope>NUCLEOTIDE SEQUENCE [LARGE SCALE GENOMIC DNA]</scope>
    <source>
        <strain evidence="9 10">J233</strain>
    </source>
</reference>
<dbReference type="Pfam" id="PF08439">
    <property type="entry name" value="Peptidase_M3_N"/>
    <property type="match status" value="1"/>
</dbReference>
<comment type="similarity">
    <text evidence="6">Belongs to the peptidase M3 family.</text>
</comment>
<evidence type="ECO:0000256" key="3">
    <source>
        <dbReference type="ARBA" id="ARBA00022801"/>
    </source>
</evidence>
<dbReference type="CDD" id="cd09607">
    <property type="entry name" value="M3B_PepF"/>
    <property type="match status" value="1"/>
</dbReference>
<dbReference type="Proteomes" id="UP000032740">
    <property type="component" value="Chromosome"/>
</dbReference>
<keyword evidence="10" id="KW-1185">Reference proteome</keyword>
<dbReference type="InterPro" id="IPR034006">
    <property type="entry name" value="M3B_PepF_2"/>
</dbReference>
<gene>
    <name evidence="9" type="primary">pepB</name>
    <name evidence="9" type="ORF">BN85411430</name>
</gene>
<dbReference type="GO" id="GO:0004222">
    <property type="term" value="F:metalloendopeptidase activity"/>
    <property type="evidence" value="ECO:0007669"/>
    <property type="project" value="InterPro"/>
</dbReference>
<keyword evidence="1 6" id="KW-0645">Protease</keyword>
<evidence type="ECO:0000256" key="4">
    <source>
        <dbReference type="ARBA" id="ARBA00022833"/>
    </source>
</evidence>
<evidence type="ECO:0000256" key="6">
    <source>
        <dbReference type="RuleBase" id="RU003435"/>
    </source>
</evidence>
<dbReference type="STRING" id="1318466.BN85411430"/>
<dbReference type="GO" id="GO:0046872">
    <property type="term" value="F:metal ion binding"/>
    <property type="evidence" value="ECO:0007669"/>
    <property type="project" value="UniProtKB-UniRule"/>
</dbReference>
<evidence type="ECO:0000259" key="7">
    <source>
        <dbReference type="Pfam" id="PF01432"/>
    </source>
</evidence>
<evidence type="ECO:0000256" key="2">
    <source>
        <dbReference type="ARBA" id="ARBA00022723"/>
    </source>
</evidence>
<comment type="cofactor">
    <cofactor evidence="6">
        <name>Zn(2+)</name>
        <dbReference type="ChEBI" id="CHEBI:29105"/>
    </cofactor>
    <text evidence="6">Binds 1 zinc ion.</text>
</comment>
<dbReference type="SUPFAM" id="SSF55486">
    <property type="entry name" value="Metalloproteases ('zincins'), catalytic domain"/>
    <property type="match status" value="1"/>
</dbReference>
<dbReference type="InterPro" id="IPR001333">
    <property type="entry name" value="Peptidase_M32_Taq"/>
</dbReference>
<dbReference type="PANTHER" id="PTHR34217:SF1">
    <property type="entry name" value="CARBOXYPEPTIDASE 1"/>
    <property type="match status" value="1"/>
</dbReference>
<feature type="domain" description="Peptidase M3A/M3B catalytic" evidence="7">
    <location>
        <begin position="188"/>
        <end position="569"/>
    </location>
</feature>
<dbReference type="AlphaFoldDB" id="U4KQK1"/>
<sequence>MEKGTWNLDSLYKGFNEDYHNDLLKLESIVDEYILLVEKRNEKTQKDFIEAYLTLDEKLTILVKNLYSFASLTQSTNVTNQEALSYTSKIQSILRKSTKENVLLTRYLKEVDLDKLASESELIKKYLYNLQLEQESAKHLLSEKEEVLYSKLSELSSSSWSRLQGLATSNLSVIYDDKEITLSEVRNLAYDYNPDVRKKAYQAELKAYEKVDDFVALALTNIKREVNTMNELRGYSSALEKTLLQSRMKKETLDAMLEAIYHYQPHFEKYLLTKAQSLGHKNGLPFYDLFAPMGKLEKTYNYQEAQELVKEAFYGYSEKLGNFAKKAFDNNWVDVYPKKGKRGGAFCSNQPQIKESRILTNFTGSLSDCLTIAHELGHGYHGEVISENAPLHWSYPMPLAETASIFCETVINNHLLSKLSKDEEKLSILENSVQDATQVIIDILSRFIFETKVLDTANRPISKDEMKNFMIDAQKKAYGKGLDENNLHPYMWLNKGHYYSAGLNFYNFPYAFGLLFSKGLYAQYLKDKKTFIQKYDKLLALTTKASAEDVALSMNIDITKKEFWMDSLEMIKRDIDRVNELINKQI</sequence>
<dbReference type="RefSeq" id="WP_030003604.1">
    <property type="nucleotide sequence ID" value="NC_022538.1"/>
</dbReference>
<dbReference type="Gene3D" id="1.20.140.70">
    <property type="entry name" value="Oligopeptidase f, N-terminal domain"/>
    <property type="match status" value="1"/>
</dbReference>
<evidence type="ECO:0000313" key="10">
    <source>
        <dbReference type="Proteomes" id="UP000032740"/>
    </source>
</evidence>
<feature type="domain" description="Oligopeptidase F N-terminal" evidence="8">
    <location>
        <begin position="109"/>
        <end position="171"/>
    </location>
</feature>
<dbReference type="InterPro" id="IPR001567">
    <property type="entry name" value="Pept_M3A_M3B_dom"/>
</dbReference>
<dbReference type="KEGG" id="apal:BN85411430"/>
<dbReference type="InterPro" id="IPR042088">
    <property type="entry name" value="OligoPept_F_C"/>
</dbReference>
<dbReference type="OrthoDB" id="9766487at2"/>
<dbReference type="EMBL" id="FO681347">
    <property type="protein sequence ID" value="CCV64720.1"/>
    <property type="molecule type" value="Genomic_DNA"/>
</dbReference>
<evidence type="ECO:0000256" key="5">
    <source>
        <dbReference type="ARBA" id="ARBA00023049"/>
    </source>
</evidence>
<protein>
    <submittedName>
        <fullName evidence="9">Oligoendopeptidase, pepF/M3 family</fullName>
    </submittedName>
</protein>
<accession>U4KQK1</accession>
<organism evidence="9 10">
    <name type="scientific">Alteracholeplasma palmae (strain ATCC 49389 / J233)</name>
    <name type="common">Acholeplasma palmae</name>
    <dbReference type="NCBI Taxonomy" id="1318466"/>
    <lineage>
        <taxon>Bacteria</taxon>
        <taxon>Bacillati</taxon>
        <taxon>Mycoplasmatota</taxon>
        <taxon>Mollicutes</taxon>
        <taxon>Acholeplasmatales</taxon>
        <taxon>Acholeplasmataceae</taxon>
        <taxon>Acholeplasma</taxon>
    </lineage>
</organism>
<dbReference type="Pfam" id="PF01432">
    <property type="entry name" value="Peptidase_M3"/>
    <property type="match status" value="1"/>
</dbReference>
<dbReference type="NCBIfam" id="TIGR02290">
    <property type="entry name" value="M3_fam_3"/>
    <property type="match status" value="1"/>
</dbReference>